<dbReference type="Proteomes" id="UP000694867">
    <property type="component" value="Unplaced"/>
</dbReference>
<protein>
    <submittedName>
        <fullName evidence="8">Leukocyte elastase inhibitor-like</fullName>
    </submittedName>
</protein>
<dbReference type="InterPro" id="IPR023796">
    <property type="entry name" value="Serpin_dom"/>
</dbReference>
<reference evidence="8" key="1">
    <citation type="submission" date="2025-08" db="UniProtKB">
        <authorList>
            <consortium name="RefSeq"/>
        </authorList>
    </citation>
    <scope>IDENTIFICATION</scope>
</reference>
<dbReference type="Pfam" id="PF00079">
    <property type="entry name" value="Serpin"/>
    <property type="match status" value="1"/>
</dbReference>
<organism evidence="7 8">
    <name type="scientific">Galendromus occidentalis</name>
    <name type="common">western predatory mite</name>
    <dbReference type="NCBI Taxonomy" id="34638"/>
    <lineage>
        <taxon>Eukaryota</taxon>
        <taxon>Metazoa</taxon>
        <taxon>Ecdysozoa</taxon>
        <taxon>Arthropoda</taxon>
        <taxon>Chelicerata</taxon>
        <taxon>Arachnida</taxon>
        <taxon>Acari</taxon>
        <taxon>Parasitiformes</taxon>
        <taxon>Mesostigmata</taxon>
        <taxon>Gamasina</taxon>
        <taxon>Phytoseioidea</taxon>
        <taxon>Phytoseiidae</taxon>
        <taxon>Typhlodrominae</taxon>
        <taxon>Galendromus</taxon>
    </lineage>
</organism>
<dbReference type="InterPro" id="IPR036186">
    <property type="entry name" value="Serpin_sf"/>
</dbReference>
<accession>A0AAJ7WGM9</accession>
<evidence type="ECO:0000256" key="3">
    <source>
        <dbReference type="ARBA" id="ARBA00022900"/>
    </source>
</evidence>
<evidence type="ECO:0000259" key="6">
    <source>
        <dbReference type="SMART" id="SM00093"/>
    </source>
</evidence>
<dbReference type="PANTHER" id="PTHR11461">
    <property type="entry name" value="SERINE PROTEASE INHIBITOR, SERPIN"/>
    <property type="match status" value="1"/>
</dbReference>
<comment type="similarity">
    <text evidence="1 5">Belongs to the serpin family.</text>
</comment>
<evidence type="ECO:0000256" key="5">
    <source>
        <dbReference type="RuleBase" id="RU000411"/>
    </source>
</evidence>
<keyword evidence="2" id="KW-0646">Protease inhibitor</keyword>
<sequence>MSALYIECLTRSKASILCKRERRHRQLFCNTVCVARVPPRRRETFNPSTMMFRTLMLCGCIAMVAVMAEDRAPIDKDTRKAVSVFNVFGEKVYRELSRREGNIFLSPISVSAIVGMIHLGARGKTAEEMEDVLGLQKFALNGSTLHEAVRKLITTLLPLVDQFDLQIANGVFVTDGLQVNVQYRDGLSRFYKAGLYSAPLKDQPEEAVSDLNHWVKDQTNGKIPVLLERPLPATIPLVMLNAVYFRGNWLHPFRNESTKRNKFYGSSRVNDNVELMYQEGAFIHIDTPQYQAVELPYKGEDIVMIVILPKDSKDLYRLEQTISYKDIRDQLSSVIKQRVKLTLPKFSLNLGYDMRGPLQDVGLNSMFSPRHANLTGISRFPVIALDTIYHKAIVDVNEEGTIALATTTGINRHSSLMNPQVAEFKADRPFLFIIEDVESNAVLFVGRVSDL</sequence>
<feature type="domain" description="Serpin" evidence="6">
    <location>
        <begin position="90"/>
        <end position="451"/>
    </location>
</feature>
<dbReference type="PROSITE" id="PS00284">
    <property type="entry name" value="SERPIN"/>
    <property type="match status" value="1"/>
</dbReference>
<evidence type="ECO:0000256" key="1">
    <source>
        <dbReference type="ARBA" id="ARBA00009500"/>
    </source>
</evidence>
<dbReference type="GeneID" id="114828013"/>
<dbReference type="RefSeq" id="XP_028966389.1">
    <property type="nucleotide sequence ID" value="XM_029110556.1"/>
</dbReference>
<dbReference type="InterPro" id="IPR042185">
    <property type="entry name" value="Serpin_sf_2"/>
</dbReference>
<dbReference type="GO" id="GO:0004867">
    <property type="term" value="F:serine-type endopeptidase inhibitor activity"/>
    <property type="evidence" value="ECO:0007669"/>
    <property type="project" value="UniProtKB-KW"/>
</dbReference>
<keyword evidence="4" id="KW-0325">Glycoprotein</keyword>
<dbReference type="Gene3D" id="2.30.39.10">
    <property type="entry name" value="Alpha-1-antitrypsin, domain 1"/>
    <property type="match status" value="1"/>
</dbReference>
<dbReference type="Gene3D" id="3.30.497.10">
    <property type="entry name" value="Antithrombin, subunit I, domain 2"/>
    <property type="match status" value="1"/>
</dbReference>
<proteinExistence type="inferred from homology"/>
<dbReference type="AlphaFoldDB" id="A0AAJ7WGM9"/>
<dbReference type="InterPro" id="IPR042178">
    <property type="entry name" value="Serpin_sf_1"/>
</dbReference>
<gene>
    <name evidence="8" type="primary">LOC114828013</name>
</gene>
<dbReference type="InterPro" id="IPR000215">
    <property type="entry name" value="Serpin_fam"/>
</dbReference>
<evidence type="ECO:0000313" key="8">
    <source>
        <dbReference type="RefSeq" id="XP_028966389.1"/>
    </source>
</evidence>
<dbReference type="GO" id="GO:0005615">
    <property type="term" value="C:extracellular space"/>
    <property type="evidence" value="ECO:0007669"/>
    <property type="project" value="InterPro"/>
</dbReference>
<dbReference type="PANTHER" id="PTHR11461:SF211">
    <property type="entry name" value="GH10112P-RELATED"/>
    <property type="match status" value="1"/>
</dbReference>
<keyword evidence="7" id="KW-1185">Reference proteome</keyword>
<evidence type="ECO:0000313" key="7">
    <source>
        <dbReference type="Proteomes" id="UP000694867"/>
    </source>
</evidence>
<evidence type="ECO:0000256" key="2">
    <source>
        <dbReference type="ARBA" id="ARBA00022690"/>
    </source>
</evidence>
<evidence type="ECO:0000256" key="4">
    <source>
        <dbReference type="ARBA" id="ARBA00023180"/>
    </source>
</evidence>
<dbReference type="KEGG" id="goe:114828013"/>
<dbReference type="SUPFAM" id="SSF56574">
    <property type="entry name" value="Serpins"/>
    <property type="match status" value="1"/>
</dbReference>
<dbReference type="InterPro" id="IPR023795">
    <property type="entry name" value="Serpin_CS"/>
</dbReference>
<keyword evidence="3" id="KW-0722">Serine protease inhibitor</keyword>
<dbReference type="SMART" id="SM00093">
    <property type="entry name" value="SERPIN"/>
    <property type="match status" value="1"/>
</dbReference>
<name>A0AAJ7WGM9_9ACAR</name>